<feature type="domain" description="CBM21" evidence="3">
    <location>
        <begin position="525"/>
        <end position="668"/>
    </location>
</feature>
<keyword evidence="1" id="KW-0175">Coiled coil</keyword>
<dbReference type="AlphaFoldDB" id="A0AAD5T3P9"/>
<feature type="compositionally biased region" description="Basic and acidic residues" evidence="2">
    <location>
        <begin position="180"/>
        <end position="219"/>
    </location>
</feature>
<feature type="compositionally biased region" description="Polar residues" evidence="2">
    <location>
        <begin position="28"/>
        <end position="41"/>
    </location>
</feature>
<evidence type="ECO:0000256" key="2">
    <source>
        <dbReference type="SAM" id="MobiDB-lite"/>
    </source>
</evidence>
<gene>
    <name evidence="4" type="primary">PPP1R3B</name>
    <name evidence="4" type="ORF">HK100_011039</name>
</gene>
<evidence type="ECO:0000313" key="4">
    <source>
        <dbReference type="EMBL" id="KAJ3124987.1"/>
    </source>
</evidence>
<dbReference type="PANTHER" id="PTHR15572">
    <property type="entry name" value="GLIOMA TUMOR SUPPRESSOR CANDIDATE REGION GENE 1"/>
    <property type="match status" value="1"/>
</dbReference>
<evidence type="ECO:0000259" key="3">
    <source>
        <dbReference type="PROSITE" id="PS51159"/>
    </source>
</evidence>
<dbReference type="EMBL" id="JADGJH010000638">
    <property type="protein sequence ID" value="KAJ3124987.1"/>
    <property type="molecule type" value="Genomic_DNA"/>
</dbReference>
<sequence length="1250" mass="133206">MTAPTSVPAAKSASDVQEVGGDAVEQMDQPSTSPRNVTNEAQAGDRLKPEGEAAGNKANGTSGAQQQQLRLIGRVGIVASGNATNTHAHTHTHTHEQHAKMVSAALSTAQWVSSAGAGIAAGAGPTSVSVPVSAVRVPSLSLPPIKIASGAIGIGISNTANGNGNGNNGRFWGTGTTAWRDSHTKDTDREAGIETHKLAHSDTDTDADSERDSSLHESEADTAPDSAATSDDVDESLACVLTTATTATPTFVATSTLAATLAPIPTPTVTPILIATTTTVVANCNNHNKGSASVSNPLDSDSTSTSDDLSSTATPRPRSVSPNARCYRPILKKSSSTPLVSSLSSSPASSPSLLSSPSFQQQQHQSSVILPSCNNASNSNSSRAFYSSKSVPNLFSASSTPDWSRRRLSGGSVGSNGRRDSVKSLSFDNVIKEVCFFSSDESPARIAQSPRYPESSDDFSSPDSDIDDIQFAECDSLGYGFDAEETFFRKKPTTQILEPWIVQSRSVSEPHTLAPVVSLDSIRLSHSTSTTVISSTTNNLSRNAVPQRLMATIVVRNLAYVKQVKIRYTFDAWKSYCDTLATFSGVIIPSNSATAGLDRFQAVIDMEEASNRANTPLLTATISGIATQFFSSTTNDTQQYICFDFAVCAEMNGMAYWDNNAGRNHQMILTRGVHSVGLVSAATAALMAAGRGQYRTVEDVIVAAQAAAVKSGEIMAVEAEAIKRDFEIQQQKIMQKQYQEQKQQQKQQQQQQQQKQQLIQRDSQQQQQHLQLQQDLNKVGGDKGLGLYGNDSDAENQRLAVVEKTFGSQETLVADNAGGKYGVDEGKKQTEERCVSEIGFDSQQQGGNSVVGGKEISFEQSDAKLHKATTTTPTNFNKNSPSMTAPTTKAAKGMVGSTNSFGRRLSLTKFSNNTTANTATQRQYSLTMPTSDYYDYDDAESYSSSTRASSDATINIAADRDWAFSGVAQRPADYVYSYQFPMKTGGEEHEEASKAVSKNQHCGRSAGVACGNKNINSIPPNQYFMGTNATIPQYQNNDSMFFRLTTPGTPLFLGAGCSPVLGTGTFLSAARFGDGDCDGDDELMKRNVAKACDGGGRESNCNDDDGCDDDEVTVAAQYIKPGGGDLGDGMTKKTKNCCCSASQSSTSSSFAVGFPEFQGGGGAGGEHGADMNMQQQQQQTQTQIQTQMQHRQGQGQGYQQQQRRKVPARRRANDFDGVGGVAGPRAVPRISEDIDEIVVKSLAGWSCWDI</sequence>
<feature type="compositionally biased region" description="Low complexity" evidence="2">
    <location>
        <begin position="334"/>
        <end position="373"/>
    </location>
</feature>
<dbReference type="Pfam" id="PF03370">
    <property type="entry name" value="CBM_21"/>
    <property type="match status" value="1"/>
</dbReference>
<dbReference type="PROSITE" id="PS51159">
    <property type="entry name" value="CBM21"/>
    <property type="match status" value="1"/>
</dbReference>
<evidence type="ECO:0000256" key="1">
    <source>
        <dbReference type="SAM" id="Coils"/>
    </source>
</evidence>
<reference evidence="4" key="1">
    <citation type="submission" date="2020-05" db="EMBL/GenBank/DDBJ databases">
        <title>Phylogenomic resolution of chytrid fungi.</title>
        <authorList>
            <person name="Stajich J.E."/>
            <person name="Amses K."/>
            <person name="Simmons R."/>
            <person name="Seto K."/>
            <person name="Myers J."/>
            <person name="Bonds A."/>
            <person name="Quandt C.A."/>
            <person name="Barry K."/>
            <person name="Liu P."/>
            <person name="Grigoriev I."/>
            <person name="Longcore J.E."/>
            <person name="James T.Y."/>
        </authorList>
    </citation>
    <scope>NUCLEOTIDE SEQUENCE</scope>
    <source>
        <strain evidence="4">JEL0513</strain>
    </source>
</reference>
<feature type="region of interest" description="Disordered" evidence="2">
    <location>
        <begin position="289"/>
        <end position="373"/>
    </location>
</feature>
<feature type="compositionally biased region" description="Polar residues" evidence="2">
    <location>
        <begin position="58"/>
        <end position="67"/>
    </location>
</feature>
<organism evidence="4 5">
    <name type="scientific">Physocladia obscura</name>
    <dbReference type="NCBI Taxonomy" id="109957"/>
    <lineage>
        <taxon>Eukaryota</taxon>
        <taxon>Fungi</taxon>
        <taxon>Fungi incertae sedis</taxon>
        <taxon>Chytridiomycota</taxon>
        <taxon>Chytridiomycota incertae sedis</taxon>
        <taxon>Chytridiomycetes</taxon>
        <taxon>Chytridiales</taxon>
        <taxon>Chytriomycetaceae</taxon>
        <taxon>Physocladia</taxon>
    </lineage>
</organism>
<feature type="region of interest" description="Disordered" evidence="2">
    <location>
        <begin position="870"/>
        <end position="896"/>
    </location>
</feature>
<accession>A0AAD5T3P9</accession>
<dbReference type="PANTHER" id="PTHR15572:SF0">
    <property type="entry name" value="GLUTAMINE-RICH PROTEIN-RELATED"/>
    <property type="match status" value="1"/>
</dbReference>
<keyword evidence="5" id="KW-1185">Reference proteome</keyword>
<dbReference type="Proteomes" id="UP001211907">
    <property type="component" value="Unassembled WGS sequence"/>
</dbReference>
<evidence type="ECO:0000313" key="5">
    <source>
        <dbReference type="Proteomes" id="UP001211907"/>
    </source>
</evidence>
<feature type="region of interest" description="Disordered" evidence="2">
    <location>
        <begin position="175"/>
        <end position="232"/>
    </location>
</feature>
<feature type="coiled-coil region" evidence="1">
    <location>
        <begin position="728"/>
        <end position="761"/>
    </location>
</feature>
<protein>
    <submittedName>
        <fullName evidence="4">Protein phosphatase 1 regulatory subunit 3B</fullName>
    </submittedName>
</protein>
<feature type="region of interest" description="Disordered" evidence="2">
    <location>
        <begin position="1"/>
        <end position="67"/>
    </location>
</feature>
<feature type="compositionally biased region" description="Low complexity" evidence="2">
    <location>
        <begin position="298"/>
        <end position="312"/>
    </location>
</feature>
<dbReference type="InterPro" id="IPR005036">
    <property type="entry name" value="CBM21_dom"/>
</dbReference>
<feature type="compositionally biased region" description="Low complexity" evidence="2">
    <location>
        <begin position="221"/>
        <end position="230"/>
    </location>
</feature>
<feature type="compositionally biased region" description="Low complexity" evidence="2">
    <location>
        <begin position="1181"/>
        <end position="1201"/>
    </location>
</feature>
<feature type="region of interest" description="Disordered" evidence="2">
    <location>
        <begin position="1181"/>
        <end position="1220"/>
    </location>
</feature>
<dbReference type="Gene3D" id="2.60.40.2440">
    <property type="entry name" value="Carbohydrate binding type-21 domain"/>
    <property type="match status" value="1"/>
</dbReference>
<comment type="caution">
    <text evidence="4">The sequence shown here is derived from an EMBL/GenBank/DDBJ whole genome shotgun (WGS) entry which is preliminary data.</text>
</comment>
<dbReference type="InterPro" id="IPR038175">
    <property type="entry name" value="CBM21_dom_sf"/>
</dbReference>
<name>A0AAD5T3P9_9FUNG</name>
<proteinExistence type="predicted"/>
<dbReference type="GO" id="GO:0045893">
    <property type="term" value="P:positive regulation of DNA-templated transcription"/>
    <property type="evidence" value="ECO:0007669"/>
    <property type="project" value="TreeGrafter"/>
</dbReference>
<dbReference type="GO" id="GO:0016514">
    <property type="term" value="C:SWI/SNF complex"/>
    <property type="evidence" value="ECO:0007669"/>
    <property type="project" value="TreeGrafter"/>
</dbReference>
<feature type="compositionally biased region" description="Polar residues" evidence="2">
    <location>
        <begin position="870"/>
        <end position="887"/>
    </location>
</feature>
<feature type="region of interest" description="Disordered" evidence="2">
    <location>
        <begin position="394"/>
        <end position="419"/>
    </location>
</feature>
<dbReference type="InterPro" id="IPR052438">
    <property type="entry name" value="Chromatin_remod/trans_coact"/>
</dbReference>